<comment type="subunit">
    <text evidence="8">Heterotetramer composed of ParC and ParE.</text>
</comment>
<keyword evidence="3 9" id="KW-0547">Nucleotide-binding</keyword>
<comment type="caution">
    <text evidence="13">The sequence shown here is derived from an EMBL/GenBank/DDBJ whole genome shotgun (WGS) entry which is preliminary data.</text>
</comment>
<dbReference type="FunFam" id="3.90.199.10:FF:000001">
    <property type="entry name" value="DNA gyrase subunit A"/>
    <property type="match status" value="1"/>
</dbReference>
<dbReference type="PANTHER" id="PTHR43493:SF5">
    <property type="entry name" value="DNA GYRASE SUBUNIT A, CHLOROPLASTIC_MITOCHONDRIAL"/>
    <property type="match status" value="1"/>
</dbReference>
<organism evidence="13 14">
    <name type="scientific">Chryseobacterium formosense</name>
    <dbReference type="NCBI Taxonomy" id="236814"/>
    <lineage>
        <taxon>Bacteria</taxon>
        <taxon>Pseudomonadati</taxon>
        <taxon>Bacteroidota</taxon>
        <taxon>Flavobacteriia</taxon>
        <taxon>Flavobacteriales</taxon>
        <taxon>Weeksellaceae</taxon>
        <taxon>Chryseobacterium group</taxon>
        <taxon>Chryseobacterium</taxon>
    </lineage>
</organism>
<evidence type="ECO:0000256" key="7">
    <source>
        <dbReference type="ARBA" id="ARBA00023235"/>
    </source>
</evidence>
<dbReference type="CDD" id="cd00187">
    <property type="entry name" value="TOP4c"/>
    <property type="match status" value="1"/>
</dbReference>
<dbReference type="InterPro" id="IPR005743">
    <property type="entry name" value="GyrA"/>
</dbReference>
<gene>
    <name evidence="9" type="primary">gyrA</name>
    <name evidence="13" type="ORF">IX39_10360</name>
</gene>
<keyword evidence="9" id="KW-0963">Cytoplasm</keyword>
<dbReference type="NCBIfam" id="TIGR01063">
    <property type="entry name" value="gyrA"/>
    <property type="match status" value="1"/>
</dbReference>
<dbReference type="Gene3D" id="1.10.268.10">
    <property type="entry name" value="Topoisomerase, domain 3"/>
    <property type="match status" value="1"/>
</dbReference>
<dbReference type="FunFam" id="1.10.268.10:FF:000001">
    <property type="entry name" value="DNA gyrase subunit A"/>
    <property type="match status" value="1"/>
</dbReference>
<comment type="catalytic activity">
    <reaction evidence="1 9 10">
        <text>ATP-dependent breakage, passage and rejoining of double-stranded DNA.</text>
        <dbReference type="EC" id="5.6.2.2"/>
    </reaction>
</comment>
<evidence type="ECO:0000313" key="13">
    <source>
        <dbReference type="EMBL" id="KFF00997.1"/>
    </source>
</evidence>
<name>A0A085Z983_9FLAO</name>
<comment type="subunit">
    <text evidence="9">Heterotetramer, composed of two GyrA and two GyrB chains. In the heterotetramer, GyrA contains the active site tyrosine that forms a transient covalent intermediate with DNA, while GyrB binds cofactors and catalyzes ATP hydrolysis.</text>
</comment>
<dbReference type="SMART" id="SM00434">
    <property type="entry name" value="TOP4c"/>
    <property type="match status" value="1"/>
</dbReference>
<dbReference type="Gene3D" id="2.120.10.90">
    <property type="entry name" value="DNA gyrase/topoisomerase IV, subunit A, C-terminal"/>
    <property type="match status" value="1"/>
</dbReference>
<dbReference type="InterPro" id="IPR002205">
    <property type="entry name" value="Topo_IIA_dom_A"/>
</dbReference>
<feature type="compositionally biased region" description="Acidic residues" evidence="11">
    <location>
        <begin position="852"/>
        <end position="861"/>
    </location>
</feature>
<dbReference type="GO" id="GO:0034335">
    <property type="term" value="F:DNA negative supercoiling activity"/>
    <property type="evidence" value="ECO:0007669"/>
    <property type="project" value="UniProtKB-ARBA"/>
</dbReference>
<dbReference type="InterPro" id="IPR013757">
    <property type="entry name" value="Topo_IIA_A_a_sf"/>
</dbReference>
<evidence type="ECO:0000256" key="9">
    <source>
        <dbReference type="HAMAP-Rule" id="MF_01897"/>
    </source>
</evidence>
<dbReference type="Pfam" id="PF00521">
    <property type="entry name" value="DNA_topoisoIV"/>
    <property type="match status" value="1"/>
</dbReference>
<keyword evidence="7 9" id="KW-0413">Isomerase</keyword>
<evidence type="ECO:0000313" key="14">
    <source>
        <dbReference type="Proteomes" id="UP000028713"/>
    </source>
</evidence>
<dbReference type="EMBL" id="JPRP01000001">
    <property type="protein sequence ID" value="KFF00997.1"/>
    <property type="molecule type" value="Genomic_DNA"/>
</dbReference>
<dbReference type="OrthoDB" id="9806486at2"/>
<keyword evidence="4 9" id="KW-0067">ATP-binding</keyword>
<dbReference type="Gene3D" id="3.90.199.10">
    <property type="entry name" value="Topoisomerase II, domain 5"/>
    <property type="match status" value="1"/>
</dbReference>
<comment type="caution">
    <text evidence="9">Lacks conserved residue(s) required for the propagation of feature annotation.</text>
</comment>
<keyword evidence="6 9" id="KW-0238">DNA-binding</keyword>
<keyword evidence="14" id="KW-1185">Reference proteome</keyword>
<dbReference type="RefSeq" id="WP_034675969.1">
    <property type="nucleotide sequence ID" value="NZ_FPAP01000001.1"/>
</dbReference>
<dbReference type="STRING" id="236814.IX39_10360"/>
<dbReference type="Pfam" id="PF03989">
    <property type="entry name" value="DNA_gyraseA_C"/>
    <property type="match status" value="6"/>
</dbReference>
<evidence type="ECO:0000256" key="10">
    <source>
        <dbReference type="PROSITE-ProRule" id="PRU01384"/>
    </source>
</evidence>
<dbReference type="FunFam" id="2.120.10.90:FF:000005">
    <property type="entry name" value="DNA topoisomerase 4 subunit A"/>
    <property type="match status" value="1"/>
</dbReference>
<evidence type="ECO:0000259" key="12">
    <source>
        <dbReference type="PROSITE" id="PS52040"/>
    </source>
</evidence>
<dbReference type="InterPro" id="IPR050220">
    <property type="entry name" value="Type_II_DNA_Topoisomerases"/>
</dbReference>
<dbReference type="Proteomes" id="UP000028713">
    <property type="component" value="Unassembled WGS sequence"/>
</dbReference>
<comment type="similarity">
    <text evidence="2 9">Belongs to the type II topoisomerase GyrA/ParC subunit family.</text>
</comment>
<dbReference type="FunFam" id="3.30.1360.40:FF:000002">
    <property type="entry name" value="DNA gyrase subunit A"/>
    <property type="match status" value="1"/>
</dbReference>
<proteinExistence type="inferred from homology"/>
<dbReference type="GO" id="GO:0003677">
    <property type="term" value="F:DNA binding"/>
    <property type="evidence" value="ECO:0007669"/>
    <property type="project" value="UniProtKB-UniRule"/>
</dbReference>
<dbReference type="NCBIfam" id="NF004044">
    <property type="entry name" value="PRK05561.1"/>
    <property type="match status" value="1"/>
</dbReference>
<evidence type="ECO:0000256" key="3">
    <source>
        <dbReference type="ARBA" id="ARBA00022741"/>
    </source>
</evidence>
<dbReference type="GO" id="GO:0006261">
    <property type="term" value="P:DNA-templated DNA replication"/>
    <property type="evidence" value="ECO:0007669"/>
    <property type="project" value="UniProtKB-UniRule"/>
</dbReference>
<dbReference type="HAMAP" id="MF_01897">
    <property type="entry name" value="GyrA"/>
    <property type="match status" value="1"/>
</dbReference>
<evidence type="ECO:0000256" key="1">
    <source>
        <dbReference type="ARBA" id="ARBA00000185"/>
    </source>
</evidence>
<comment type="miscellaneous">
    <text evidence="9">Few gyrases are as efficient as E.coli at forming negative supercoils. Not all organisms have 2 type II topoisomerases; in organisms with a single type II topoisomerase this enzyme also has to decatenate newly replicated chromosomes.</text>
</comment>
<accession>A0A085Z983</accession>
<dbReference type="InterPro" id="IPR006691">
    <property type="entry name" value="GyrA/parC_rep"/>
</dbReference>
<dbReference type="InterPro" id="IPR035516">
    <property type="entry name" value="Gyrase/topoIV_suA_C"/>
</dbReference>
<dbReference type="GO" id="GO:0005737">
    <property type="term" value="C:cytoplasm"/>
    <property type="evidence" value="ECO:0007669"/>
    <property type="project" value="UniProtKB-SubCell"/>
</dbReference>
<feature type="compositionally biased region" description="Acidic residues" evidence="11">
    <location>
        <begin position="817"/>
        <end position="833"/>
    </location>
</feature>
<dbReference type="PANTHER" id="PTHR43493">
    <property type="entry name" value="DNA GYRASE/TOPOISOMERASE SUBUNIT A"/>
    <property type="match status" value="1"/>
</dbReference>
<comment type="subcellular location">
    <subcellularLocation>
        <location evidence="9">Cytoplasm</location>
    </subcellularLocation>
</comment>
<dbReference type="SUPFAM" id="SSF101904">
    <property type="entry name" value="GyrA/ParC C-terminal domain-like"/>
    <property type="match status" value="1"/>
</dbReference>
<dbReference type="GO" id="GO:0005524">
    <property type="term" value="F:ATP binding"/>
    <property type="evidence" value="ECO:0007669"/>
    <property type="project" value="UniProtKB-UniRule"/>
</dbReference>
<evidence type="ECO:0000256" key="11">
    <source>
        <dbReference type="SAM" id="MobiDB-lite"/>
    </source>
</evidence>
<dbReference type="GO" id="GO:0005694">
    <property type="term" value="C:chromosome"/>
    <property type="evidence" value="ECO:0007669"/>
    <property type="project" value="InterPro"/>
</dbReference>
<protein>
    <recommendedName>
        <fullName evidence="9">DNA gyrase subunit A</fullName>
        <ecNumber evidence="9">5.6.2.2</ecNumber>
    </recommendedName>
</protein>
<dbReference type="NCBIfam" id="NF004043">
    <property type="entry name" value="PRK05560.1"/>
    <property type="match status" value="1"/>
</dbReference>
<dbReference type="PROSITE" id="PS52040">
    <property type="entry name" value="TOPO_IIA"/>
    <property type="match status" value="1"/>
</dbReference>
<dbReference type="SUPFAM" id="SSF56719">
    <property type="entry name" value="Type II DNA topoisomerase"/>
    <property type="match status" value="1"/>
</dbReference>
<evidence type="ECO:0000256" key="8">
    <source>
        <dbReference type="ARBA" id="ARBA00063644"/>
    </source>
</evidence>
<dbReference type="AlphaFoldDB" id="A0A085Z983"/>
<evidence type="ECO:0000256" key="2">
    <source>
        <dbReference type="ARBA" id="ARBA00008263"/>
    </source>
</evidence>
<dbReference type="Gene3D" id="3.30.1360.40">
    <property type="match status" value="1"/>
</dbReference>
<dbReference type="InterPro" id="IPR013760">
    <property type="entry name" value="Topo_IIA-like_dom_sf"/>
</dbReference>
<evidence type="ECO:0000256" key="6">
    <source>
        <dbReference type="ARBA" id="ARBA00023125"/>
    </source>
</evidence>
<dbReference type="GO" id="GO:0009330">
    <property type="term" value="C:DNA topoisomerase type II (double strand cut, ATP-hydrolyzing) complex"/>
    <property type="evidence" value="ECO:0007669"/>
    <property type="project" value="TreeGrafter"/>
</dbReference>
<feature type="compositionally biased region" description="Polar residues" evidence="11">
    <location>
        <begin position="836"/>
        <end position="848"/>
    </location>
</feature>
<dbReference type="InterPro" id="IPR013758">
    <property type="entry name" value="Topo_IIA_A/C_ab"/>
</dbReference>
<sequence length="861" mass="97075">MQKEGERLIPINIVDEMKSSYIDYSMSVIVSRALPDVRDGLKPVHRRVLYGMYGLGVFSNRKYLKSARIVGDVLGKYHPHGDSSVYDAMVRMAQPWSLRYPQVDGQGNFGSMDGDPPAAMRYTEARLKKVSDEILSDLDKDTVDFQNNFDDSLTEPTVMPTKIPNLLVNGTSGIAVGMATNMAPHNLSEAIDAITAYIDNREITIDELMQHIIAPDFPTGGIIYGYDGVRDAFHTGRGRVVLRAKVGFEEVHNRNAIIVTEIPYQVNKAEMIARTAELVKDEKILGIYEIRDESDRNGMRIVYELKNDAIPNVVLNMLYKYTSLQTSFSVNNIALVHGRPEQLNLKDIIHHFVEHRHEIIVRRTQYELKKAKERAHILEGFMKVIGTQDALDKAISIIRHSSNPQAAKEGLISEFELSDIQAQAILDLRLARLTGMELDKIRDEYDAIMKEIADLEDILANEPRRFQIIKDELLEIKEKYGDERRTEIDYSGGEMSIEDIIPNESVVLTISHAGYVKRTLLSEYKIQSRGGVGNKAATTRDSDFLEYIVSATNHQYMLFFTEKGKCYWLRVFEIPEGSKTAKGRAVQNLINIEPDDKIKAYIRTNDLKDVDYINQMSVVMITKNGTIKKTSLEAYSRPRVNGINAIEIRENDQLLSAYLTNGESQIMIATKNGKCIRFPEEKVREVGRGSIGVRGITMEDNDEVIGMIVVNDVERETVLVVSEKGYGKRTAVEDYRITNRGGKGVITLNITEKTGNLIAIQNVTDEDGLMIINKSGVAIRMNMDEMRVMGRNTQGVRMINLKKNDEIAAIAKVEMDKDVEEEFEGEESEEISTEENASPQTENNSENGNPVDETENSDSEE</sequence>
<feature type="region of interest" description="Disordered" evidence="11">
    <location>
        <begin position="815"/>
        <end position="861"/>
    </location>
</feature>
<dbReference type="GO" id="GO:0006265">
    <property type="term" value="P:DNA topological change"/>
    <property type="evidence" value="ECO:0007669"/>
    <property type="project" value="UniProtKB-UniRule"/>
</dbReference>
<dbReference type="eggNOG" id="COG0188">
    <property type="taxonomic scope" value="Bacteria"/>
</dbReference>
<comment type="function">
    <text evidence="9">A type II topoisomerase that negatively supercoils closed circular double-stranded (ds) DNA in an ATP-dependent manner to modulate DNA topology and maintain chromosomes in an underwound state. Negative supercoiling favors strand separation, and DNA replication, transcription, recombination and repair, all of which involve strand separation. Also able to catalyze the interconversion of other topological isomers of dsDNA rings, including catenanes and knotted rings. Type II topoisomerases break and join 2 DNA strands simultaneously in an ATP-dependent manner.</text>
</comment>
<evidence type="ECO:0000256" key="5">
    <source>
        <dbReference type="ARBA" id="ARBA00023029"/>
    </source>
</evidence>
<feature type="domain" description="Topo IIA-type catalytic" evidence="12">
    <location>
        <begin position="34"/>
        <end position="500"/>
    </location>
</feature>
<evidence type="ECO:0000256" key="4">
    <source>
        <dbReference type="ARBA" id="ARBA00022840"/>
    </source>
</evidence>
<keyword evidence="5 9" id="KW-0799">Topoisomerase</keyword>
<reference evidence="13 14" key="1">
    <citation type="submission" date="2014-07" db="EMBL/GenBank/DDBJ databases">
        <title>Genome of Chryseobacterium formosense LMG 24722.</title>
        <authorList>
            <person name="Pipes S.E."/>
            <person name="Stropko S.J."/>
            <person name="Newman J.D."/>
        </authorList>
    </citation>
    <scope>NUCLEOTIDE SEQUENCE [LARGE SCALE GENOMIC DNA]</scope>
    <source>
        <strain evidence="13 14">LMG 24722</strain>
    </source>
</reference>
<dbReference type="EC" id="5.6.2.2" evidence="9"/>
<feature type="active site" description="O-(5'-phospho-DNA)-tyrosine intermediate" evidence="9 10">
    <location>
        <position position="122"/>
    </location>
</feature>